<evidence type="ECO:0000256" key="5">
    <source>
        <dbReference type="SAM" id="Phobius"/>
    </source>
</evidence>
<proteinExistence type="predicted"/>
<feature type="domain" description="NnrU" evidence="6">
    <location>
        <begin position="3"/>
        <end position="182"/>
    </location>
</feature>
<dbReference type="AlphaFoldDB" id="A0A4Y9T603"/>
<reference evidence="7 8" key="1">
    <citation type="submission" date="2019-03" db="EMBL/GenBank/DDBJ databases">
        <title>Draft genome of Massilia hortus sp. nov., a novel bacterial species of the Oxalobacteraceae family.</title>
        <authorList>
            <person name="Peta V."/>
            <person name="Raths R."/>
            <person name="Bucking H."/>
        </authorList>
    </citation>
    <scope>NUCLEOTIDE SEQUENCE [LARGE SCALE GENOMIC DNA]</scope>
    <source>
        <strain evidence="7 8">ONC3</strain>
    </source>
</reference>
<dbReference type="RefSeq" id="WP_135188855.1">
    <property type="nucleotide sequence ID" value="NZ_SPUM01000038.1"/>
</dbReference>
<gene>
    <name evidence="7" type="ORF">E4O92_06030</name>
</gene>
<protein>
    <submittedName>
        <fullName evidence="7">NnrU family protein</fullName>
    </submittedName>
</protein>
<evidence type="ECO:0000256" key="4">
    <source>
        <dbReference type="ARBA" id="ARBA00023136"/>
    </source>
</evidence>
<keyword evidence="3 5" id="KW-1133">Transmembrane helix</keyword>
<evidence type="ECO:0000256" key="1">
    <source>
        <dbReference type="ARBA" id="ARBA00004141"/>
    </source>
</evidence>
<dbReference type="InterPro" id="IPR009915">
    <property type="entry name" value="NnrU_dom"/>
</dbReference>
<evidence type="ECO:0000313" key="8">
    <source>
        <dbReference type="Proteomes" id="UP000297258"/>
    </source>
</evidence>
<comment type="caution">
    <text evidence="7">The sequence shown here is derived from an EMBL/GenBank/DDBJ whole genome shotgun (WGS) entry which is preliminary data.</text>
</comment>
<comment type="subcellular location">
    <subcellularLocation>
        <location evidence="1">Membrane</location>
        <topology evidence="1">Multi-pass membrane protein</topology>
    </subcellularLocation>
</comment>
<feature type="transmembrane region" description="Helical" evidence="5">
    <location>
        <begin position="157"/>
        <end position="175"/>
    </location>
</feature>
<accession>A0A4Y9T603</accession>
<dbReference type="Pfam" id="PF07298">
    <property type="entry name" value="NnrU"/>
    <property type="match status" value="1"/>
</dbReference>
<evidence type="ECO:0000256" key="3">
    <source>
        <dbReference type="ARBA" id="ARBA00022989"/>
    </source>
</evidence>
<evidence type="ECO:0000259" key="6">
    <source>
        <dbReference type="Pfam" id="PF07298"/>
    </source>
</evidence>
<dbReference type="GO" id="GO:0016020">
    <property type="term" value="C:membrane"/>
    <property type="evidence" value="ECO:0007669"/>
    <property type="project" value="UniProtKB-SubCell"/>
</dbReference>
<feature type="transmembrane region" description="Helical" evidence="5">
    <location>
        <begin position="70"/>
        <end position="91"/>
    </location>
</feature>
<keyword evidence="2 5" id="KW-0812">Transmembrane</keyword>
<name>A0A4Y9T603_9BURK</name>
<evidence type="ECO:0000256" key="2">
    <source>
        <dbReference type="ARBA" id="ARBA00022692"/>
    </source>
</evidence>
<feature type="transmembrane region" description="Helical" evidence="5">
    <location>
        <begin position="103"/>
        <end position="136"/>
    </location>
</feature>
<sequence>MEILILGLVLFLVPHFVPVFNRLHLGLKQSVGEKPFKLAFSLLSVLGLVLIVVGYARAPAQPQLFAPSALAIRFAPLVMLVSFVLLAAANMRTRIRLAVRHPMLIGVILWSLVHLLANGSARATVLFGAFLAWALIDLVSSIRRHAVKQFVPSGRQDLGALVAGIVLALIVMAFHRQLFGVAVVPWGR</sequence>
<keyword evidence="8" id="KW-1185">Reference proteome</keyword>
<dbReference type="Proteomes" id="UP000297258">
    <property type="component" value="Unassembled WGS sequence"/>
</dbReference>
<organism evidence="7 8">
    <name type="scientific">Massilia horti</name>
    <dbReference type="NCBI Taxonomy" id="2562153"/>
    <lineage>
        <taxon>Bacteria</taxon>
        <taxon>Pseudomonadati</taxon>
        <taxon>Pseudomonadota</taxon>
        <taxon>Betaproteobacteria</taxon>
        <taxon>Burkholderiales</taxon>
        <taxon>Oxalobacteraceae</taxon>
        <taxon>Telluria group</taxon>
        <taxon>Massilia</taxon>
    </lineage>
</organism>
<dbReference type="OrthoDB" id="5293641at2"/>
<feature type="transmembrane region" description="Helical" evidence="5">
    <location>
        <begin position="38"/>
        <end position="58"/>
    </location>
</feature>
<dbReference type="EMBL" id="SPUM01000038">
    <property type="protein sequence ID" value="TFW33555.1"/>
    <property type="molecule type" value="Genomic_DNA"/>
</dbReference>
<keyword evidence="4 5" id="KW-0472">Membrane</keyword>
<evidence type="ECO:0000313" key="7">
    <source>
        <dbReference type="EMBL" id="TFW33555.1"/>
    </source>
</evidence>